<dbReference type="PANTHER" id="PTHR42847:SF8">
    <property type="entry name" value="CONSERVED PROTEIN"/>
    <property type="match status" value="1"/>
</dbReference>
<evidence type="ECO:0000259" key="5">
    <source>
        <dbReference type="Pfam" id="PF00296"/>
    </source>
</evidence>
<evidence type="ECO:0000256" key="3">
    <source>
        <dbReference type="ARBA" id="ARBA00023002"/>
    </source>
</evidence>
<dbReference type="PANTHER" id="PTHR42847">
    <property type="entry name" value="ALKANESULFONATE MONOOXYGENASE"/>
    <property type="match status" value="1"/>
</dbReference>
<dbReference type="Gene3D" id="3.20.20.30">
    <property type="entry name" value="Luciferase-like domain"/>
    <property type="match status" value="1"/>
</dbReference>
<name>A0A7J3VSA7_CALS0</name>
<keyword evidence="1" id="KW-0285">Flavoprotein</keyword>
<reference evidence="6" key="1">
    <citation type="journal article" date="2020" name="mSystems">
        <title>Genome- and Community-Level Interaction Insights into Carbon Utilization and Element Cycling Functions of Hydrothermarchaeota in Hydrothermal Sediment.</title>
        <authorList>
            <person name="Zhou Z."/>
            <person name="Liu Y."/>
            <person name="Xu W."/>
            <person name="Pan J."/>
            <person name="Luo Z.H."/>
            <person name="Li M."/>
        </authorList>
    </citation>
    <scope>NUCLEOTIDE SEQUENCE [LARGE SCALE GENOMIC DNA]</scope>
    <source>
        <strain evidence="6">SpSt-1074</strain>
    </source>
</reference>
<evidence type="ECO:0000256" key="4">
    <source>
        <dbReference type="ARBA" id="ARBA00023033"/>
    </source>
</evidence>
<keyword evidence="4" id="KW-0503">Monooxygenase</keyword>
<dbReference type="SUPFAM" id="SSF51679">
    <property type="entry name" value="Bacterial luciferase-like"/>
    <property type="match status" value="1"/>
</dbReference>
<feature type="domain" description="Luciferase-like" evidence="5">
    <location>
        <begin position="10"/>
        <end position="236"/>
    </location>
</feature>
<dbReference type="GO" id="GO:0008726">
    <property type="term" value="F:alkanesulfonate monooxygenase activity"/>
    <property type="evidence" value="ECO:0007669"/>
    <property type="project" value="TreeGrafter"/>
</dbReference>
<dbReference type="InterPro" id="IPR050172">
    <property type="entry name" value="SsuD_RutA_monooxygenase"/>
</dbReference>
<evidence type="ECO:0000256" key="2">
    <source>
        <dbReference type="ARBA" id="ARBA00022643"/>
    </source>
</evidence>
<evidence type="ECO:0000313" key="6">
    <source>
        <dbReference type="EMBL" id="HHM43965.1"/>
    </source>
</evidence>
<sequence>MALFFGAVLPRYDVEFRKVVDLTVEFEGLGFSSIWMTDHLQPRRASTVFETWTLLSALAPLTDVRLGTVVLCSCYRHPSVLAKMAATLDVVSGGRLELGLGTGSESQGEELEALGMEAWRGLDRFERFREYVEVVRLLMTDGGLVDYSGKFYRLSKAACNTPCIQKPAPPIWVGGRRSRIVSVAAEVGDGWNFYGETLEEYGRMVKLFDDKCRQLGRRVVKSVFTNVVIYSSDSEKSERMAKLGVFSTGDEALRRTFTLLHGKPDEVVEQLERLQSLGVGLVIVRDMHAEASSIRVFAKEVMPSFT</sequence>
<dbReference type="Pfam" id="PF00296">
    <property type="entry name" value="Bac_luciferase"/>
    <property type="match status" value="1"/>
</dbReference>
<dbReference type="GO" id="GO:0046306">
    <property type="term" value="P:alkanesulfonate catabolic process"/>
    <property type="evidence" value="ECO:0007669"/>
    <property type="project" value="TreeGrafter"/>
</dbReference>
<gene>
    <name evidence="6" type="ORF">ENM31_01525</name>
</gene>
<keyword evidence="2" id="KW-0288">FMN</keyword>
<organism evidence="6">
    <name type="scientific">Caldiarchaeum subterraneum</name>
    <dbReference type="NCBI Taxonomy" id="311458"/>
    <lineage>
        <taxon>Archaea</taxon>
        <taxon>Nitrososphaerota</taxon>
        <taxon>Candidatus Caldarchaeales</taxon>
        <taxon>Candidatus Caldarchaeaceae</taxon>
        <taxon>Candidatus Caldarchaeum</taxon>
    </lineage>
</organism>
<dbReference type="EMBL" id="DRXH01000054">
    <property type="protein sequence ID" value="HHM43965.1"/>
    <property type="molecule type" value="Genomic_DNA"/>
</dbReference>
<accession>A0A7J3VSA7</accession>
<protein>
    <submittedName>
        <fullName evidence="6">LLM class flavin-dependent oxidoreductase</fullName>
    </submittedName>
</protein>
<dbReference type="InterPro" id="IPR036661">
    <property type="entry name" value="Luciferase-like_sf"/>
</dbReference>
<comment type="caution">
    <text evidence="6">The sequence shown here is derived from an EMBL/GenBank/DDBJ whole genome shotgun (WGS) entry which is preliminary data.</text>
</comment>
<evidence type="ECO:0000256" key="1">
    <source>
        <dbReference type="ARBA" id="ARBA00022630"/>
    </source>
</evidence>
<dbReference type="AlphaFoldDB" id="A0A7J3VSA7"/>
<dbReference type="InterPro" id="IPR011251">
    <property type="entry name" value="Luciferase-like_dom"/>
</dbReference>
<proteinExistence type="predicted"/>
<keyword evidence="3" id="KW-0560">Oxidoreductase</keyword>